<organism evidence="1 2">
    <name type="scientific">Pseudomassariella vexata</name>
    <dbReference type="NCBI Taxonomy" id="1141098"/>
    <lineage>
        <taxon>Eukaryota</taxon>
        <taxon>Fungi</taxon>
        <taxon>Dikarya</taxon>
        <taxon>Ascomycota</taxon>
        <taxon>Pezizomycotina</taxon>
        <taxon>Sordariomycetes</taxon>
        <taxon>Xylariomycetidae</taxon>
        <taxon>Amphisphaeriales</taxon>
        <taxon>Pseudomassariaceae</taxon>
        <taxon>Pseudomassariella</taxon>
    </lineage>
</organism>
<sequence length="116" mass="12962">MVPTIPYRHHRQQDPNHATSQALLDLPKAEGTTLLLINIDPAEETDPANAVKELAARGIDHLALVIINAGVSLRWCKVSEVTAEDMHKHTVTNTYDFIWLFQAALELETQPSTVPW</sequence>
<dbReference type="Proteomes" id="UP000193689">
    <property type="component" value="Unassembled WGS sequence"/>
</dbReference>
<accession>A0A1Y2DTR7</accession>
<gene>
    <name evidence="1" type="ORF">BCR38DRAFT_525512</name>
</gene>
<name>A0A1Y2DTR7_9PEZI</name>
<dbReference type="AlphaFoldDB" id="A0A1Y2DTR7"/>
<dbReference type="RefSeq" id="XP_040714380.1">
    <property type="nucleotide sequence ID" value="XM_040865325.1"/>
</dbReference>
<protein>
    <submittedName>
        <fullName evidence="1">Uncharacterized protein</fullName>
    </submittedName>
</protein>
<evidence type="ECO:0000313" key="2">
    <source>
        <dbReference type="Proteomes" id="UP000193689"/>
    </source>
</evidence>
<evidence type="ECO:0000313" key="1">
    <source>
        <dbReference type="EMBL" id="ORY62544.1"/>
    </source>
</evidence>
<dbReference type="EMBL" id="MCFJ01000009">
    <property type="protein sequence ID" value="ORY62544.1"/>
    <property type="molecule type" value="Genomic_DNA"/>
</dbReference>
<proteinExistence type="predicted"/>
<dbReference type="Gene3D" id="3.40.50.720">
    <property type="entry name" value="NAD(P)-binding Rossmann-like Domain"/>
    <property type="match status" value="1"/>
</dbReference>
<reference evidence="1 2" key="1">
    <citation type="submission" date="2016-07" db="EMBL/GenBank/DDBJ databases">
        <title>Pervasive Adenine N6-methylation of Active Genes in Fungi.</title>
        <authorList>
            <consortium name="DOE Joint Genome Institute"/>
            <person name="Mondo S.J."/>
            <person name="Dannebaum R.O."/>
            <person name="Kuo R.C."/>
            <person name="Labutti K."/>
            <person name="Haridas S."/>
            <person name="Kuo A."/>
            <person name="Salamov A."/>
            <person name="Ahrendt S.R."/>
            <person name="Lipzen A."/>
            <person name="Sullivan W."/>
            <person name="Andreopoulos W.B."/>
            <person name="Clum A."/>
            <person name="Lindquist E."/>
            <person name="Daum C."/>
            <person name="Ramamoorthy G.K."/>
            <person name="Gryganskyi A."/>
            <person name="Culley D."/>
            <person name="Magnuson J.K."/>
            <person name="James T.Y."/>
            <person name="O'Malley M.A."/>
            <person name="Stajich J.E."/>
            <person name="Spatafora J.W."/>
            <person name="Visel A."/>
            <person name="Grigoriev I.V."/>
        </authorList>
    </citation>
    <scope>NUCLEOTIDE SEQUENCE [LARGE SCALE GENOMIC DNA]</scope>
    <source>
        <strain evidence="1 2">CBS 129021</strain>
    </source>
</reference>
<comment type="caution">
    <text evidence="1">The sequence shown here is derived from an EMBL/GenBank/DDBJ whole genome shotgun (WGS) entry which is preliminary data.</text>
</comment>
<dbReference type="SUPFAM" id="SSF51735">
    <property type="entry name" value="NAD(P)-binding Rossmann-fold domains"/>
    <property type="match status" value="1"/>
</dbReference>
<dbReference type="GeneID" id="63781537"/>
<dbReference type="InterPro" id="IPR036291">
    <property type="entry name" value="NAD(P)-bd_dom_sf"/>
</dbReference>
<dbReference type="OrthoDB" id="9876299at2759"/>
<dbReference type="InParanoid" id="A0A1Y2DTR7"/>
<keyword evidence="2" id="KW-1185">Reference proteome</keyword>